<dbReference type="Proteomes" id="UP001597343">
    <property type="component" value="Unassembled WGS sequence"/>
</dbReference>
<dbReference type="RefSeq" id="WP_386044726.1">
    <property type="nucleotide sequence ID" value="NZ_JBHUIO010000005.1"/>
</dbReference>
<sequence>MSEDVKTRILDAAERLFAVKGFEATSVRQICEEAGANVALVSYHFGGKEKLLFALLDRAFPSDEVYAEIDAVADPEERLNRFIIGYLDYANEQQYVQKIISQEILMRSARYSKIIETYTSPFWKRISRALQEGRAQGKFEFSSLKAAVLNTIGALIYPHMAPSDVMGIFEGEEEISTYEQGEATRLYILRGLGVNPKAGERGSER</sequence>
<dbReference type="InterPro" id="IPR009057">
    <property type="entry name" value="Homeodomain-like_sf"/>
</dbReference>
<dbReference type="InterPro" id="IPR050109">
    <property type="entry name" value="HTH-type_TetR-like_transc_reg"/>
</dbReference>
<accession>A0ABW4ZW09</accession>
<dbReference type="SUPFAM" id="SSF46689">
    <property type="entry name" value="Homeodomain-like"/>
    <property type="match status" value="1"/>
</dbReference>
<dbReference type="Pfam" id="PF00440">
    <property type="entry name" value="TetR_N"/>
    <property type="match status" value="1"/>
</dbReference>
<evidence type="ECO:0000256" key="3">
    <source>
        <dbReference type="ARBA" id="ARBA00023163"/>
    </source>
</evidence>
<dbReference type="PROSITE" id="PS50977">
    <property type="entry name" value="HTH_TETR_2"/>
    <property type="match status" value="1"/>
</dbReference>
<keyword evidence="7" id="KW-1185">Reference proteome</keyword>
<evidence type="ECO:0000256" key="4">
    <source>
        <dbReference type="PROSITE-ProRule" id="PRU00335"/>
    </source>
</evidence>
<keyword evidence="3" id="KW-0804">Transcription</keyword>
<dbReference type="PRINTS" id="PR00455">
    <property type="entry name" value="HTHTETR"/>
</dbReference>
<dbReference type="Gene3D" id="1.10.10.60">
    <property type="entry name" value="Homeodomain-like"/>
    <property type="match status" value="1"/>
</dbReference>
<dbReference type="Gene3D" id="1.10.357.10">
    <property type="entry name" value="Tetracycline Repressor, domain 2"/>
    <property type="match status" value="1"/>
</dbReference>
<dbReference type="InterPro" id="IPR001647">
    <property type="entry name" value="HTH_TetR"/>
</dbReference>
<evidence type="ECO:0000259" key="5">
    <source>
        <dbReference type="PROSITE" id="PS50977"/>
    </source>
</evidence>
<feature type="DNA-binding region" description="H-T-H motif" evidence="4">
    <location>
        <begin position="26"/>
        <end position="45"/>
    </location>
</feature>
<dbReference type="InterPro" id="IPR023772">
    <property type="entry name" value="DNA-bd_HTH_TetR-type_CS"/>
</dbReference>
<keyword evidence="1" id="KW-0805">Transcription regulation</keyword>
<organism evidence="6 7">
    <name type="scientific">Tumebacillus lipolyticus</name>
    <dbReference type="NCBI Taxonomy" id="1280370"/>
    <lineage>
        <taxon>Bacteria</taxon>
        <taxon>Bacillati</taxon>
        <taxon>Bacillota</taxon>
        <taxon>Bacilli</taxon>
        <taxon>Bacillales</taxon>
        <taxon>Alicyclobacillaceae</taxon>
        <taxon>Tumebacillus</taxon>
    </lineage>
</organism>
<dbReference type="PROSITE" id="PS01081">
    <property type="entry name" value="HTH_TETR_1"/>
    <property type="match status" value="1"/>
</dbReference>
<name>A0ABW4ZW09_9BACL</name>
<dbReference type="SUPFAM" id="SSF48498">
    <property type="entry name" value="Tetracyclin repressor-like, C-terminal domain"/>
    <property type="match status" value="1"/>
</dbReference>
<reference evidence="7" key="1">
    <citation type="journal article" date="2019" name="Int. J. Syst. Evol. Microbiol.">
        <title>The Global Catalogue of Microorganisms (GCM) 10K type strain sequencing project: providing services to taxonomists for standard genome sequencing and annotation.</title>
        <authorList>
            <consortium name="The Broad Institute Genomics Platform"/>
            <consortium name="The Broad Institute Genome Sequencing Center for Infectious Disease"/>
            <person name="Wu L."/>
            <person name="Ma J."/>
        </authorList>
    </citation>
    <scope>NUCLEOTIDE SEQUENCE [LARGE SCALE GENOMIC DNA]</scope>
    <source>
        <strain evidence="7">CGMCC 1.13574</strain>
    </source>
</reference>
<proteinExistence type="predicted"/>
<evidence type="ECO:0000313" key="7">
    <source>
        <dbReference type="Proteomes" id="UP001597343"/>
    </source>
</evidence>
<feature type="domain" description="HTH tetR-type" evidence="5">
    <location>
        <begin position="3"/>
        <end position="63"/>
    </location>
</feature>
<dbReference type="EMBL" id="JBHUIO010000005">
    <property type="protein sequence ID" value="MFD2169514.1"/>
    <property type="molecule type" value="Genomic_DNA"/>
</dbReference>
<dbReference type="PANTHER" id="PTHR30055:SF234">
    <property type="entry name" value="HTH-TYPE TRANSCRIPTIONAL REGULATOR BETI"/>
    <property type="match status" value="1"/>
</dbReference>
<dbReference type="PANTHER" id="PTHR30055">
    <property type="entry name" value="HTH-TYPE TRANSCRIPTIONAL REGULATOR RUTR"/>
    <property type="match status" value="1"/>
</dbReference>
<evidence type="ECO:0000313" key="6">
    <source>
        <dbReference type="EMBL" id="MFD2169514.1"/>
    </source>
</evidence>
<evidence type="ECO:0000256" key="1">
    <source>
        <dbReference type="ARBA" id="ARBA00023015"/>
    </source>
</evidence>
<keyword evidence="2 4" id="KW-0238">DNA-binding</keyword>
<dbReference type="InterPro" id="IPR036271">
    <property type="entry name" value="Tet_transcr_reg_TetR-rel_C_sf"/>
</dbReference>
<evidence type="ECO:0000256" key="2">
    <source>
        <dbReference type="ARBA" id="ARBA00023125"/>
    </source>
</evidence>
<comment type="caution">
    <text evidence="6">The sequence shown here is derived from an EMBL/GenBank/DDBJ whole genome shotgun (WGS) entry which is preliminary data.</text>
</comment>
<protein>
    <submittedName>
        <fullName evidence="6">TetR family transcriptional regulator</fullName>
    </submittedName>
</protein>
<gene>
    <name evidence="6" type="ORF">ACFSOY_05860</name>
</gene>